<evidence type="ECO:0000313" key="3">
    <source>
        <dbReference type="Proteomes" id="UP000323506"/>
    </source>
</evidence>
<name>A0A5D2B866_GOSDA</name>
<sequence>MDFVRGLPLTPTKKDSVWVSVGRLTKSAYFIPVRTDFSLLKLVKLYISKIVRLHGVSVSIISDWDPRFTSRFWKKLHEALGSRLYFSTAFCPQTDGQSERVIQILEDMLRSCVIDFGGSWEEYLPLAEFAYNNSFQSTIQMAPYEALYGRKCRTLLCWTELGEQRVLSPELVSETKDKVRLIRDRLKSLSM</sequence>
<gene>
    <name evidence="2" type="ORF">ES288_D09G015800v1</name>
</gene>
<dbReference type="Proteomes" id="UP000323506">
    <property type="component" value="Chromosome D09"/>
</dbReference>
<dbReference type="GO" id="GO:0003676">
    <property type="term" value="F:nucleic acid binding"/>
    <property type="evidence" value="ECO:0007669"/>
    <property type="project" value="InterPro"/>
</dbReference>
<dbReference type="SUPFAM" id="SSF53098">
    <property type="entry name" value="Ribonuclease H-like"/>
    <property type="match status" value="1"/>
</dbReference>
<dbReference type="InterPro" id="IPR012337">
    <property type="entry name" value="RNaseH-like_sf"/>
</dbReference>
<dbReference type="PANTHER" id="PTHR45835">
    <property type="entry name" value="YALI0A06105P"/>
    <property type="match status" value="1"/>
</dbReference>
<dbReference type="InterPro" id="IPR001584">
    <property type="entry name" value="Integrase_cat-core"/>
</dbReference>
<evidence type="ECO:0000259" key="1">
    <source>
        <dbReference type="PROSITE" id="PS50994"/>
    </source>
</evidence>
<dbReference type="PROSITE" id="PS50994">
    <property type="entry name" value="INTEGRASE"/>
    <property type="match status" value="1"/>
</dbReference>
<evidence type="ECO:0000313" key="2">
    <source>
        <dbReference type="EMBL" id="TYG52303.1"/>
    </source>
</evidence>
<dbReference type="AlphaFoldDB" id="A0A5D2B866"/>
<dbReference type="PANTHER" id="PTHR45835:SF99">
    <property type="entry name" value="CHROMO DOMAIN-CONTAINING PROTEIN-RELATED"/>
    <property type="match status" value="1"/>
</dbReference>
<proteinExistence type="predicted"/>
<keyword evidence="3" id="KW-1185">Reference proteome</keyword>
<dbReference type="Gene3D" id="3.30.420.10">
    <property type="entry name" value="Ribonuclease H-like superfamily/Ribonuclease H"/>
    <property type="match status" value="1"/>
</dbReference>
<dbReference type="EMBL" id="CM017709">
    <property type="protein sequence ID" value="TYG52303.1"/>
    <property type="molecule type" value="Genomic_DNA"/>
</dbReference>
<organism evidence="2 3">
    <name type="scientific">Gossypium darwinii</name>
    <name type="common">Darwin's cotton</name>
    <name type="synonym">Gossypium barbadense var. darwinii</name>
    <dbReference type="NCBI Taxonomy" id="34276"/>
    <lineage>
        <taxon>Eukaryota</taxon>
        <taxon>Viridiplantae</taxon>
        <taxon>Streptophyta</taxon>
        <taxon>Embryophyta</taxon>
        <taxon>Tracheophyta</taxon>
        <taxon>Spermatophyta</taxon>
        <taxon>Magnoliopsida</taxon>
        <taxon>eudicotyledons</taxon>
        <taxon>Gunneridae</taxon>
        <taxon>Pentapetalae</taxon>
        <taxon>rosids</taxon>
        <taxon>malvids</taxon>
        <taxon>Malvales</taxon>
        <taxon>Malvaceae</taxon>
        <taxon>Malvoideae</taxon>
        <taxon>Gossypium</taxon>
    </lineage>
</organism>
<dbReference type="GO" id="GO:0015074">
    <property type="term" value="P:DNA integration"/>
    <property type="evidence" value="ECO:0007669"/>
    <property type="project" value="InterPro"/>
</dbReference>
<protein>
    <recommendedName>
        <fullName evidence="1">Integrase catalytic domain-containing protein</fullName>
    </recommendedName>
</protein>
<accession>A0A5D2B866</accession>
<feature type="domain" description="Integrase catalytic" evidence="1">
    <location>
        <begin position="1"/>
        <end position="151"/>
    </location>
</feature>
<reference evidence="2 3" key="1">
    <citation type="submission" date="2019-06" db="EMBL/GenBank/DDBJ databases">
        <title>WGS assembly of Gossypium darwinii.</title>
        <authorList>
            <person name="Chen Z.J."/>
            <person name="Sreedasyam A."/>
            <person name="Ando A."/>
            <person name="Song Q."/>
            <person name="De L."/>
            <person name="Hulse-Kemp A."/>
            <person name="Ding M."/>
            <person name="Ye W."/>
            <person name="Kirkbride R."/>
            <person name="Jenkins J."/>
            <person name="Plott C."/>
            <person name="Lovell J."/>
            <person name="Lin Y.-M."/>
            <person name="Vaughn R."/>
            <person name="Liu B."/>
            <person name="Li W."/>
            <person name="Simpson S."/>
            <person name="Scheffler B."/>
            <person name="Saski C."/>
            <person name="Grover C."/>
            <person name="Hu G."/>
            <person name="Conover J."/>
            <person name="Carlson J."/>
            <person name="Shu S."/>
            <person name="Boston L."/>
            <person name="Williams M."/>
            <person name="Peterson D."/>
            <person name="Mcgee K."/>
            <person name="Jones D."/>
            <person name="Wendel J."/>
            <person name="Stelly D."/>
            <person name="Grimwood J."/>
            <person name="Schmutz J."/>
        </authorList>
    </citation>
    <scope>NUCLEOTIDE SEQUENCE [LARGE SCALE GENOMIC DNA]</scope>
    <source>
        <strain evidence="2">1808015.09</strain>
    </source>
</reference>
<dbReference type="InterPro" id="IPR036397">
    <property type="entry name" value="RNaseH_sf"/>
</dbReference>